<gene>
    <name evidence="1" type="ORF">OS493_011546</name>
</gene>
<reference evidence="1" key="1">
    <citation type="submission" date="2023-01" db="EMBL/GenBank/DDBJ databases">
        <title>Genome assembly of the deep-sea coral Lophelia pertusa.</title>
        <authorList>
            <person name="Herrera S."/>
            <person name="Cordes E."/>
        </authorList>
    </citation>
    <scope>NUCLEOTIDE SEQUENCE</scope>
    <source>
        <strain evidence="1">USNM1676648</strain>
        <tissue evidence="1">Polyp</tissue>
    </source>
</reference>
<keyword evidence="2" id="KW-1185">Reference proteome</keyword>
<proteinExistence type="predicted"/>
<dbReference type="Proteomes" id="UP001163046">
    <property type="component" value="Unassembled WGS sequence"/>
</dbReference>
<dbReference type="AlphaFoldDB" id="A0A9X0CNF4"/>
<comment type="caution">
    <text evidence="1">The sequence shown here is derived from an EMBL/GenBank/DDBJ whole genome shotgun (WGS) entry which is preliminary data.</text>
</comment>
<dbReference type="EMBL" id="MU827306">
    <property type="protein sequence ID" value="KAJ7363264.1"/>
    <property type="molecule type" value="Genomic_DNA"/>
</dbReference>
<evidence type="ECO:0000313" key="2">
    <source>
        <dbReference type="Proteomes" id="UP001163046"/>
    </source>
</evidence>
<organism evidence="1 2">
    <name type="scientific">Desmophyllum pertusum</name>
    <dbReference type="NCBI Taxonomy" id="174260"/>
    <lineage>
        <taxon>Eukaryota</taxon>
        <taxon>Metazoa</taxon>
        <taxon>Cnidaria</taxon>
        <taxon>Anthozoa</taxon>
        <taxon>Hexacorallia</taxon>
        <taxon>Scleractinia</taxon>
        <taxon>Caryophylliina</taxon>
        <taxon>Caryophylliidae</taxon>
        <taxon>Desmophyllum</taxon>
    </lineage>
</organism>
<protein>
    <submittedName>
        <fullName evidence="1">Uncharacterized protein</fullName>
    </submittedName>
</protein>
<accession>A0A9X0CNF4</accession>
<evidence type="ECO:0000313" key="1">
    <source>
        <dbReference type="EMBL" id="KAJ7363264.1"/>
    </source>
</evidence>
<sequence>MKVPVGELQISSSQGTTAELSGNFVDNHSNVLVTGSSTEVVEVDLSLHLPITTYQTEAERKGSNAVSKIYDILRRRNAESQDLKQIQLTRRQKIQMNQTNLIPALLARNSMPMKKVGTERS</sequence>
<name>A0A9X0CNF4_9CNID</name>